<protein>
    <submittedName>
        <fullName evidence="1">Uncharacterized protein</fullName>
    </submittedName>
</protein>
<comment type="caution">
    <text evidence="1">The sequence shown here is derived from an EMBL/GenBank/DDBJ whole genome shotgun (WGS) entry which is preliminary data.</text>
</comment>
<sequence length="54" mass="6363">MTRIVPPQTREQKELTLRHILLEELQDEASKQAQLMAKVVVEMEKVFPEKKQLC</sequence>
<keyword evidence="2" id="KW-1185">Reference proteome</keyword>
<evidence type="ECO:0000313" key="2">
    <source>
        <dbReference type="Proteomes" id="UP001187192"/>
    </source>
</evidence>
<dbReference type="Proteomes" id="UP001187192">
    <property type="component" value="Unassembled WGS sequence"/>
</dbReference>
<evidence type="ECO:0000313" key="1">
    <source>
        <dbReference type="EMBL" id="GMN46081.1"/>
    </source>
</evidence>
<name>A0AA88AL97_FICCA</name>
<dbReference type="AlphaFoldDB" id="A0AA88AL97"/>
<dbReference type="EMBL" id="BTGU01000022">
    <property type="protein sequence ID" value="GMN46081.1"/>
    <property type="molecule type" value="Genomic_DNA"/>
</dbReference>
<reference evidence="1" key="1">
    <citation type="submission" date="2023-07" db="EMBL/GenBank/DDBJ databases">
        <title>draft genome sequence of fig (Ficus carica).</title>
        <authorList>
            <person name="Takahashi T."/>
            <person name="Nishimura K."/>
        </authorList>
    </citation>
    <scope>NUCLEOTIDE SEQUENCE</scope>
</reference>
<proteinExistence type="predicted"/>
<accession>A0AA88AL97</accession>
<organism evidence="1 2">
    <name type="scientific">Ficus carica</name>
    <name type="common">Common fig</name>
    <dbReference type="NCBI Taxonomy" id="3494"/>
    <lineage>
        <taxon>Eukaryota</taxon>
        <taxon>Viridiplantae</taxon>
        <taxon>Streptophyta</taxon>
        <taxon>Embryophyta</taxon>
        <taxon>Tracheophyta</taxon>
        <taxon>Spermatophyta</taxon>
        <taxon>Magnoliopsida</taxon>
        <taxon>eudicotyledons</taxon>
        <taxon>Gunneridae</taxon>
        <taxon>Pentapetalae</taxon>
        <taxon>rosids</taxon>
        <taxon>fabids</taxon>
        <taxon>Rosales</taxon>
        <taxon>Moraceae</taxon>
        <taxon>Ficeae</taxon>
        <taxon>Ficus</taxon>
    </lineage>
</organism>
<gene>
    <name evidence="1" type="ORF">TIFTF001_015275</name>
</gene>